<name>A0A6J6MZZ7_9ZZZZ</name>
<evidence type="ECO:0000313" key="2">
    <source>
        <dbReference type="EMBL" id="CAB4679941.1"/>
    </source>
</evidence>
<reference evidence="2" key="1">
    <citation type="submission" date="2020-05" db="EMBL/GenBank/DDBJ databases">
        <authorList>
            <person name="Chiriac C."/>
            <person name="Salcher M."/>
            <person name="Ghai R."/>
            <person name="Kavagutti S V."/>
        </authorList>
    </citation>
    <scope>NUCLEOTIDE SEQUENCE</scope>
</reference>
<keyword evidence="1" id="KW-0812">Transmembrane</keyword>
<dbReference type="AlphaFoldDB" id="A0A6J6MZZ7"/>
<accession>A0A6J6MZZ7</accession>
<proteinExistence type="predicted"/>
<dbReference type="EMBL" id="CAEZXA010000102">
    <property type="protein sequence ID" value="CAB4679941.1"/>
    <property type="molecule type" value="Genomic_DNA"/>
</dbReference>
<organism evidence="2">
    <name type="scientific">freshwater metagenome</name>
    <dbReference type="NCBI Taxonomy" id="449393"/>
    <lineage>
        <taxon>unclassified sequences</taxon>
        <taxon>metagenomes</taxon>
        <taxon>ecological metagenomes</taxon>
    </lineage>
</organism>
<protein>
    <submittedName>
        <fullName evidence="2">Unannotated protein</fullName>
    </submittedName>
</protein>
<gene>
    <name evidence="2" type="ORF">UFOPK2334_01096</name>
</gene>
<keyword evidence="1" id="KW-1133">Transmembrane helix</keyword>
<evidence type="ECO:0000256" key="1">
    <source>
        <dbReference type="SAM" id="Phobius"/>
    </source>
</evidence>
<feature type="transmembrane region" description="Helical" evidence="1">
    <location>
        <begin position="6"/>
        <end position="25"/>
    </location>
</feature>
<sequence length="63" mass="7492">MISVIGLLTTSQFICANLILIYWTVFKQWELYVEIPNYGYGHGPEWVRFWPHAETSSKFEDHK</sequence>
<keyword evidence="1" id="KW-0472">Membrane</keyword>